<reference evidence="1 2" key="1">
    <citation type="submission" date="2020-06" db="EMBL/GenBank/DDBJ databases">
        <title>NJ-3-1, isolated from saline soil.</title>
        <authorList>
            <person name="Cui H.L."/>
            <person name="Shi X."/>
        </authorList>
    </citation>
    <scope>NUCLEOTIDE SEQUENCE [LARGE SCALE GENOMIC DNA]</scope>
    <source>
        <strain evidence="1 2">NJ-3-1</strain>
    </source>
</reference>
<sequence>MEHDTDPRLSTDSLRQVSGARGTVTLVGVVHDHPASTYRASEVVSALEPDVLALELPPLAVRLYEQYARDVRSPPPFGGEMSAAIQAASTDRVVGVDGPTPGFLAELGRTLLRERASFATARRVFEYLATATRTAVTCGAAASLASLTSVRLEVDPPIEYGTDGTDDPARQAADERSQIRRARGVLNALEPPRAVRFRDTARESYMSNRLGRLRHEGDVVAVVGDGHLDPLADRLEGPVTTGVDSALG</sequence>
<keyword evidence="2" id="KW-1185">Reference proteome</keyword>
<protein>
    <recommendedName>
        <fullName evidence="3">TraB/GumN family protein</fullName>
    </recommendedName>
</protein>
<name>A0A7D5QDN0_9EURY</name>
<dbReference type="KEGG" id="halu:HUG12_19780"/>
<dbReference type="OrthoDB" id="204416at2157"/>
<dbReference type="AlphaFoldDB" id="A0A7D5QDN0"/>
<evidence type="ECO:0000313" key="2">
    <source>
        <dbReference type="Proteomes" id="UP000509626"/>
    </source>
</evidence>
<evidence type="ECO:0000313" key="1">
    <source>
        <dbReference type="EMBL" id="QLG63839.1"/>
    </source>
</evidence>
<proteinExistence type="predicted"/>
<dbReference type="Proteomes" id="UP000509626">
    <property type="component" value="Chromosome"/>
</dbReference>
<dbReference type="EMBL" id="CP058579">
    <property type="protein sequence ID" value="QLG63839.1"/>
    <property type="molecule type" value="Genomic_DNA"/>
</dbReference>
<organism evidence="1 2">
    <name type="scientific">Halorarum salinum</name>
    <dbReference type="NCBI Taxonomy" id="2743089"/>
    <lineage>
        <taxon>Archaea</taxon>
        <taxon>Methanobacteriati</taxon>
        <taxon>Methanobacteriota</taxon>
        <taxon>Stenosarchaea group</taxon>
        <taxon>Halobacteria</taxon>
        <taxon>Halobacteriales</taxon>
        <taxon>Haloferacaceae</taxon>
        <taxon>Halorarum</taxon>
    </lineage>
</organism>
<accession>A0A7D5QDN0</accession>
<gene>
    <name evidence="1" type="ORF">HUG12_19780</name>
</gene>
<evidence type="ECO:0008006" key="3">
    <source>
        <dbReference type="Google" id="ProtNLM"/>
    </source>
</evidence>